<dbReference type="Proteomes" id="UP000076962">
    <property type="component" value="Unassembled WGS sequence"/>
</dbReference>
<evidence type="ECO:0000313" key="2">
    <source>
        <dbReference type="EMBL" id="OAD22344.1"/>
    </source>
</evidence>
<reference evidence="2 3" key="1">
    <citation type="submission" date="2016-05" db="EMBL/GenBank/DDBJ databases">
        <title>Single-cell genome of chain-forming Candidatus Thiomargarita nelsonii and comparison to other large sulfur-oxidizing bacteria.</title>
        <authorList>
            <person name="Winkel M."/>
            <person name="Salman V."/>
            <person name="Woyke T."/>
            <person name="Schulz-Vogt H."/>
            <person name="Richter M."/>
            <person name="Flood B."/>
            <person name="Bailey J."/>
            <person name="Amann R."/>
            <person name="Mussmann M."/>
        </authorList>
    </citation>
    <scope>NUCLEOTIDE SEQUENCE [LARGE SCALE GENOMIC DNA]</scope>
    <source>
        <strain evidence="2 3">THI036</strain>
    </source>
</reference>
<feature type="non-terminal residue" evidence="2">
    <location>
        <position position="84"/>
    </location>
</feature>
<accession>A0A176S326</accession>
<evidence type="ECO:0000256" key="1">
    <source>
        <dbReference type="SAM" id="SignalP"/>
    </source>
</evidence>
<gene>
    <name evidence="2" type="ORF">THIOM_001856</name>
</gene>
<name>A0A176S326_9GAMM</name>
<comment type="caution">
    <text evidence="2">The sequence shown here is derived from an EMBL/GenBank/DDBJ whole genome shotgun (WGS) entry which is preliminary data.</text>
</comment>
<keyword evidence="3" id="KW-1185">Reference proteome</keyword>
<dbReference type="AlphaFoldDB" id="A0A176S326"/>
<evidence type="ECO:0000313" key="3">
    <source>
        <dbReference type="Proteomes" id="UP000076962"/>
    </source>
</evidence>
<dbReference type="EMBL" id="LUTY01001009">
    <property type="protein sequence ID" value="OAD22344.1"/>
    <property type="molecule type" value="Genomic_DNA"/>
</dbReference>
<feature type="signal peptide" evidence="1">
    <location>
        <begin position="1"/>
        <end position="22"/>
    </location>
</feature>
<feature type="chain" id="PRO_5008048995" evidence="1">
    <location>
        <begin position="23"/>
        <end position="84"/>
    </location>
</feature>
<organism evidence="2 3">
    <name type="scientific">Candidatus Thiomargarita nelsonii</name>
    <dbReference type="NCBI Taxonomy" id="1003181"/>
    <lineage>
        <taxon>Bacteria</taxon>
        <taxon>Pseudomonadati</taxon>
        <taxon>Pseudomonadota</taxon>
        <taxon>Gammaproteobacteria</taxon>
        <taxon>Thiotrichales</taxon>
        <taxon>Thiotrichaceae</taxon>
        <taxon>Thiomargarita</taxon>
    </lineage>
</organism>
<sequence>MKKHIWLLVFLLAPVMAQERLAIEDFQVPATLSVSGTELSTRLKQIAEQYSTKYQIVISEGTIKEIRERIKTEYQLGVKPDINP</sequence>
<proteinExistence type="predicted"/>
<keyword evidence="1" id="KW-0732">Signal</keyword>
<protein>
    <submittedName>
        <fullName evidence="2">Secreted protein</fullName>
    </submittedName>
</protein>